<dbReference type="CDD" id="cd17321">
    <property type="entry name" value="MFS_MMR_MDR_like"/>
    <property type="match status" value="1"/>
</dbReference>
<organism evidence="7 8">
    <name type="scientific">Chitinophaga solisilvae</name>
    <dbReference type="NCBI Taxonomy" id="1233460"/>
    <lineage>
        <taxon>Bacteria</taxon>
        <taxon>Pseudomonadati</taxon>
        <taxon>Bacteroidota</taxon>
        <taxon>Chitinophagia</taxon>
        <taxon>Chitinophagales</taxon>
        <taxon>Chitinophagaceae</taxon>
        <taxon>Chitinophaga</taxon>
    </lineage>
</organism>
<dbReference type="Gene3D" id="1.20.1720.10">
    <property type="entry name" value="Multidrug resistance protein D"/>
    <property type="match status" value="1"/>
</dbReference>
<feature type="transmembrane region" description="Helical" evidence="5">
    <location>
        <begin position="231"/>
        <end position="250"/>
    </location>
</feature>
<comment type="subcellular location">
    <subcellularLocation>
        <location evidence="1">Membrane</location>
        <topology evidence="1">Multi-pass membrane protein</topology>
    </subcellularLocation>
</comment>
<evidence type="ECO:0000256" key="2">
    <source>
        <dbReference type="ARBA" id="ARBA00022692"/>
    </source>
</evidence>
<keyword evidence="2 5" id="KW-0812">Transmembrane</keyword>
<dbReference type="InterPro" id="IPR036259">
    <property type="entry name" value="MFS_trans_sf"/>
</dbReference>
<comment type="caution">
    <text evidence="7">The sequence shown here is derived from an EMBL/GenBank/DDBJ whole genome shotgun (WGS) entry which is preliminary data.</text>
</comment>
<dbReference type="OrthoDB" id="783189at2"/>
<dbReference type="Proteomes" id="UP000281028">
    <property type="component" value="Unassembled WGS sequence"/>
</dbReference>
<feature type="transmembrane region" description="Helical" evidence="5">
    <location>
        <begin position="435"/>
        <end position="459"/>
    </location>
</feature>
<protein>
    <submittedName>
        <fullName evidence="7">MFS transporter</fullName>
    </submittedName>
</protein>
<keyword evidence="4 5" id="KW-0472">Membrane</keyword>
<dbReference type="Pfam" id="PF07690">
    <property type="entry name" value="MFS_1"/>
    <property type="match status" value="1"/>
</dbReference>
<feature type="transmembrane region" description="Helical" evidence="5">
    <location>
        <begin position="12"/>
        <end position="37"/>
    </location>
</feature>
<evidence type="ECO:0000313" key="7">
    <source>
        <dbReference type="EMBL" id="NSL85798.1"/>
    </source>
</evidence>
<feature type="transmembrane region" description="Helical" evidence="5">
    <location>
        <begin position="408"/>
        <end position="429"/>
    </location>
</feature>
<feature type="transmembrane region" description="Helical" evidence="5">
    <location>
        <begin position="274"/>
        <end position="295"/>
    </location>
</feature>
<dbReference type="SUPFAM" id="SSF103473">
    <property type="entry name" value="MFS general substrate transporter"/>
    <property type="match status" value="1"/>
</dbReference>
<dbReference type="PANTHER" id="PTHR42718:SF39">
    <property type="entry name" value="ACTINORHODIN TRANSPORTER-RELATED"/>
    <property type="match status" value="1"/>
</dbReference>
<accession>A0A9Q5CVS4</accession>
<feature type="transmembrane region" description="Helical" evidence="5">
    <location>
        <begin position="205"/>
        <end position="225"/>
    </location>
</feature>
<name>A0A9Q5CVS4_9BACT</name>
<dbReference type="Gene3D" id="1.20.1250.20">
    <property type="entry name" value="MFS general substrate transporter like domains"/>
    <property type="match status" value="1"/>
</dbReference>
<dbReference type="PROSITE" id="PS50850">
    <property type="entry name" value="MFS"/>
    <property type="match status" value="1"/>
</dbReference>
<evidence type="ECO:0000256" key="5">
    <source>
        <dbReference type="SAM" id="Phobius"/>
    </source>
</evidence>
<dbReference type="InterPro" id="IPR020846">
    <property type="entry name" value="MFS_dom"/>
</dbReference>
<feature type="transmembrane region" description="Helical" evidence="5">
    <location>
        <begin position="339"/>
        <end position="360"/>
    </location>
</feature>
<reference evidence="7" key="1">
    <citation type="submission" date="2020-05" db="EMBL/GenBank/DDBJ databases">
        <title>Chitinophaga laudate sp. nov., isolated from a tropical peat swamp.</title>
        <authorList>
            <person name="Goh C.B.S."/>
            <person name="Lee M.S."/>
            <person name="Parimannan S."/>
            <person name="Pasbakhsh P."/>
            <person name="Yule C.M."/>
            <person name="Rajandas H."/>
            <person name="Loke S."/>
            <person name="Croft L."/>
            <person name="Tan J.B.L."/>
        </authorList>
    </citation>
    <scope>NUCLEOTIDE SEQUENCE</scope>
    <source>
        <strain evidence="7">Mgbs1</strain>
    </source>
</reference>
<feature type="transmembrane region" description="Helical" evidence="5">
    <location>
        <begin position="174"/>
        <end position="193"/>
    </location>
</feature>
<keyword evidence="8" id="KW-1185">Reference proteome</keyword>
<sequence>MEAKRMTAWPRRWWALTVLCMGAFLSPLDFFIVNVALPGIRSGLHASAASLQLVIAGYGAAYAVCVVTGGRLGDMYGRKRVFIVGMVLFTLTSALCALAVNVEWLIAARVMQGMSAAMLAPQVLSTIRVIFPVAEQPAAMGIFGAVFGLAAIAGQLLGGMLIRAEIFGFTWESVFMINIPVGIITCITGMYILKENRPPERQQPDLPGMLLITAALLLFICPVILGREAHWPVWTFVSMALSAVAGVWFVKTEQRVLQQGGSPLIYLPLLRDPYFVRSLIIIFLYNHTAAFFLVYPYYLQNGLHWDALAAGFSVLPYAAGFFAGPLISPLLARRTGIYAAGAGQMLLSIGLMGAATVLWLDAPPGWALKAALFVAGIGHGIVMPSMVRLAMVGMEEHMAGQASGMVSTAIQVGSVLGVALLGTLFFALLDRYTGIVAVTVTLACLACIQGIALMMVFFLKSALTSSGKIK</sequence>
<feature type="transmembrane region" description="Helical" evidence="5">
    <location>
        <begin position="138"/>
        <end position="162"/>
    </location>
</feature>
<feature type="transmembrane region" description="Helical" evidence="5">
    <location>
        <begin position="307"/>
        <end position="327"/>
    </location>
</feature>
<evidence type="ECO:0000256" key="4">
    <source>
        <dbReference type="ARBA" id="ARBA00023136"/>
    </source>
</evidence>
<feature type="domain" description="Major facilitator superfamily (MFS) profile" evidence="6">
    <location>
        <begin position="15"/>
        <end position="464"/>
    </location>
</feature>
<dbReference type="InterPro" id="IPR011701">
    <property type="entry name" value="MFS"/>
</dbReference>
<evidence type="ECO:0000256" key="3">
    <source>
        <dbReference type="ARBA" id="ARBA00022989"/>
    </source>
</evidence>
<dbReference type="AlphaFoldDB" id="A0A9Q5CVS4"/>
<feature type="transmembrane region" description="Helical" evidence="5">
    <location>
        <begin position="366"/>
        <end position="387"/>
    </location>
</feature>
<gene>
    <name evidence="7" type="ORF">ECE50_003075</name>
</gene>
<dbReference type="GO" id="GO:0022857">
    <property type="term" value="F:transmembrane transporter activity"/>
    <property type="evidence" value="ECO:0007669"/>
    <property type="project" value="InterPro"/>
</dbReference>
<dbReference type="GO" id="GO:0016020">
    <property type="term" value="C:membrane"/>
    <property type="evidence" value="ECO:0007669"/>
    <property type="project" value="UniProtKB-SubCell"/>
</dbReference>
<evidence type="ECO:0000259" key="6">
    <source>
        <dbReference type="PROSITE" id="PS50850"/>
    </source>
</evidence>
<feature type="transmembrane region" description="Helical" evidence="5">
    <location>
        <begin position="106"/>
        <end position="131"/>
    </location>
</feature>
<dbReference type="EMBL" id="RIAR02000001">
    <property type="protein sequence ID" value="NSL85798.1"/>
    <property type="molecule type" value="Genomic_DNA"/>
</dbReference>
<feature type="transmembrane region" description="Helical" evidence="5">
    <location>
        <begin position="49"/>
        <end position="69"/>
    </location>
</feature>
<evidence type="ECO:0000256" key="1">
    <source>
        <dbReference type="ARBA" id="ARBA00004141"/>
    </source>
</evidence>
<proteinExistence type="predicted"/>
<dbReference type="PANTHER" id="PTHR42718">
    <property type="entry name" value="MAJOR FACILITATOR SUPERFAMILY MULTIDRUG TRANSPORTER MFSC"/>
    <property type="match status" value="1"/>
</dbReference>
<evidence type="ECO:0000313" key="8">
    <source>
        <dbReference type="Proteomes" id="UP000281028"/>
    </source>
</evidence>
<feature type="transmembrane region" description="Helical" evidence="5">
    <location>
        <begin position="81"/>
        <end position="100"/>
    </location>
</feature>
<keyword evidence="3 5" id="KW-1133">Transmembrane helix</keyword>
<dbReference type="PRINTS" id="PR01036">
    <property type="entry name" value="TCRTETB"/>
</dbReference>